<reference evidence="2 3" key="1">
    <citation type="submission" date="2023-05" db="EMBL/GenBank/DDBJ databases">
        <title>B98-5 Cell Line De Novo Hybrid Assembly: An Optical Mapping Approach.</title>
        <authorList>
            <person name="Kananen K."/>
            <person name="Auerbach J.A."/>
            <person name="Kautto E."/>
            <person name="Blachly J.S."/>
        </authorList>
    </citation>
    <scope>NUCLEOTIDE SEQUENCE [LARGE SCALE GENOMIC DNA]</scope>
    <source>
        <strain evidence="2">B95-8</strain>
        <tissue evidence="2">Cell line</tissue>
    </source>
</reference>
<dbReference type="EMBL" id="JASSZA010000014">
    <property type="protein sequence ID" value="KAK2093719.1"/>
    <property type="molecule type" value="Genomic_DNA"/>
</dbReference>
<evidence type="ECO:0000313" key="3">
    <source>
        <dbReference type="Proteomes" id="UP001266305"/>
    </source>
</evidence>
<protein>
    <submittedName>
        <fullName evidence="2">Uncharacterized protein</fullName>
    </submittedName>
</protein>
<feature type="region of interest" description="Disordered" evidence="1">
    <location>
        <begin position="65"/>
        <end position="227"/>
    </location>
</feature>
<dbReference type="Proteomes" id="UP001266305">
    <property type="component" value="Unassembled WGS sequence"/>
</dbReference>
<evidence type="ECO:0000313" key="2">
    <source>
        <dbReference type="EMBL" id="KAK2093719.1"/>
    </source>
</evidence>
<proteinExistence type="predicted"/>
<comment type="caution">
    <text evidence="2">The sequence shown here is derived from an EMBL/GenBank/DDBJ whole genome shotgun (WGS) entry which is preliminary data.</text>
</comment>
<evidence type="ECO:0000256" key="1">
    <source>
        <dbReference type="SAM" id="MobiDB-lite"/>
    </source>
</evidence>
<gene>
    <name evidence="2" type="ORF">P7K49_027457</name>
</gene>
<keyword evidence="3" id="KW-1185">Reference proteome</keyword>
<sequence>MKGRGKNSRRVRWGAGGRVRAWPWGSARANPGACLGFQREVAARRPQASCACARSGALRQPVFPLRPQATLARPTPAPHSVRGSRRSGASGWPRDSSPETARGPRPRRRPRLPGPPSPLGRRCSGSDVREPRPAAPPGRKSALALGGARDGRFPAQFPAIAPPERAQEETLGRTRPAGDQGDLPASRLAPVAGLFPRGPSCVREDAPGGAPGLPEAQQRSTWGGRDV</sequence>
<organism evidence="2 3">
    <name type="scientific">Saguinus oedipus</name>
    <name type="common">Cotton-top tamarin</name>
    <name type="synonym">Oedipomidas oedipus</name>
    <dbReference type="NCBI Taxonomy" id="9490"/>
    <lineage>
        <taxon>Eukaryota</taxon>
        <taxon>Metazoa</taxon>
        <taxon>Chordata</taxon>
        <taxon>Craniata</taxon>
        <taxon>Vertebrata</taxon>
        <taxon>Euteleostomi</taxon>
        <taxon>Mammalia</taxon>
        <taxon>Eutheria</taxon>
        <taxon>Euarchontoglires</taxon>
        <taxon>Primates</taxon>
        <taxon>Haplorrhini</taxon>
        <taxon>Platyrrhini</taxon>
        <taxon>Cebidae</taxon>
        <taxon>Callitrichinae</taxon>
        <taxon>Saguinus</taxon>
    </lineage>
</organism>
<accession>A0ABQ9U9I1</accession>
<name>A0ABQ9U9I1_SAGOE</name>